<evidence type="ECO:0000256" key="2">
    <source>
        <dbReference type="SAM" id="SignalP"/>
    </source>
</evidence>
<dbReference type="EnsemblMetazoa" id="XM_017126054.2">
    <property type="protein sequence ID" value="XP_016981543.1"/>
    <property type="gene ID" value="LOC108046403"/>
</dbReference>
<feature type="compositionally biased region" description="Basic and acidic residues" evidence="1">
    <location>
        <begin position="91"/>
        <end position="100"/>
    </location>
</feature>
<dbReference type="AlphaFoldDB" id="A0A6P4F2I0"/>
<protein>
    <submittedName>
        <fullName evidence="5">Uncharacterized protein LOC108046403</fullName>
    </submittedName>
</protein>
<sequence length="208" mass="24030">MNRKPFGLPIWTPLFILFLLFLAGAWGKPSPLVNHHGLLGMYHQQVHGSAQRKGGECFGEAIKDIGHYRPDRSMNPLKAFLSWPGKSRKADKMEDKKLVEEESFSPEETQNNQVEEPQLEANVEPLLAPEDELLFDQKPGLLNEDDWDHFNKDQDQDQDMFDKYKASKSELVNSSMMDYKREFASDEANPFVESLRQRYEPSPHVYSD</sequence>
<gene>
    <name evidence="5" type="primary">LOC108046403</name>
    <name evidence="3" type="synonym">108046403</name>
</gene>
<name>A0A6P4F2I0_DRORH</name>
<dbReference type="OrthoDB" id="7822974at2759"/>
<feature type="chain" id="PRO_5027951846" evidence="2">
    <location>
        <begin position="28"/>
        <end position="208"/>
    </location>
</feature>
<keyword evidence="2" id="KW-0732">Signal</keyword>
<feature type="compositionally biased region" description="Polar residues" evidence="1">
    <location>
        <begin position="106"/>
        <end position="115"/>
    </location>
</feature>
<dbReference type="Proteomes" id="UP001652680">
    <property type="component" value="Unassembled WGS sequence"/>
</dbReference>
<keyword evidence="4" id="KW-1185">Reference proteome</keyword>
<reference evidence="5" key="2">
    <citation type="submission" date="2025-04" db="UniProtKB">
        <authorList>
            <consortium name="RefSeq"/>
        </authorList>
    </citation>
    <scope>IDENTIFICATION</scope>
</reference>
<evidence type="ECO:0000256" key="1">
    <source>
        <dbReference type="SAM" id="MobiDB-lite"/>
    </source>
</evidence>
<dbReference type="OMA" id="NNPMMDY"/>
<evidence type="ECO:0000313" key="3">
    <source>
        <dbReference type="EnsemblMetazoa" id="XP_016981543.1"/>
    </source>
</evidence>
<accession>A0A6P4F2I0</accession>
<reference evidence="3" key="3">
    <citation type="submission" date="2025-05" db="UniProtKB">
        <authorList>
            <consortium name="EnsemblMetazoa"/>
        </authorList>
    </citation>
    <scope>IDENTIFICATION</scope>
</reference>
<feature type="signal peptide" evidence="2">
    <location>
        <begin position="1"/>
        <end position="27"/>
    </location>
</feature>
<organism evidence="5">
    <name type="scientific">Drosophila rhopaloa</name>
    <name type="common">Fruit fly</name>
    <dbReference type="NCBI Taxonomy" id="1041015"/>
    <lineage>
        <taxon>Eukaryota</taxon>
        <taxon>Metazoa</taxon>
        <taxon>Ecdysozoa</taxon>
        <taxon>Arthropoda</taxon>
        <taxon>Hexapoda</taxon>
        <taxon>Insecta</taxon>
        <taxon>Pterygota</taxon>
        <taxon>Neoptera</taxon>
        <taxon>Endopterygota</taxon>
        <taxon>Diptera</taxon>
        <taxon>Brachycera</taxon>
        <taxon>Muscomorpha</taxon>
        <taxon>Ephydroidea</taxon>
        <taxon>Drosophilidae</taxon>
        <taxon>Drosophila</taxon>
        <taxon>Sophophora</taxon>
    </lineage>
</organism>
<evidence type="ECO:0000313" key="4">
    <source>
        <dbReference type="Proteomes" id="UP001652680"/>
    </source>
</evidence>
<reference evidence="4" key="1">
    <citation type="journal article" date="2021" name="Elife">
        <title>Highly contiguous assemblies of 101 drosophilid genomes.</title>
        <authorList>
            <person name="Kim B.Y."/>
            <person name="Wang J.R."/>
            <person name="Miller D.E."/>
            <person name="Barmina O."/>
            <person name="Delaney E."/>
            <person name="Thompson A."/>
            <person name="Comeault A.A."/>
            <person name="Peede D."/>
            <person name="D'Agostino E.R."/>
            <person name="Pelaez J."/>
            <person name="Aguilar J.M."/>
            <person name="Haji D."/>
            <person name="Matsunaga T."/>
            <person name="Armstrong E.E."/>
            <person name="Zych M."/>
            <person name="Ogawa Y."/>
            <person name="Stamenkovic-Radak M."/>
            <person name="Jelic M."/>
            <person name="Veselinovic M.S."/>
            <person name="Tanaskovic M."/>
            <person name="Eric P."/>
            <person name="Gao J.J."/>
            <person name="Katoh T.K."/>
            <person name="Toda M.J."/>
            <person name="Watabe H."/>
            <person name="Watada M."/>
            <person name="Davis J.S."/>
            <person name="Moyle L.C."/>
            <person name="Manoli G."/>
            <person name="Bertolini E."/>
            <person name="Kostal V."/>
            <person name="Hawley R.S."/>
            <person name="Takahashi A."/>
            <person name="Jones C.D."/>
            <person name="Price D.K."/>
            <person name="Whiteman N."/>
            <person name="Kopp A."/>
            <person name="Matute D.R."/>
            <person name="Petrov D.A."/>
        </authorList>
    </citation>
    <scope>NUCLEOTIDE SEQUENCE [LARGE SCALE GENOMIC DNA]</scope>
</reference>
<evidence type="ECO:0000313" key="5">
    <source>
        <dbReference type="RefSeq" id="XP_016981543.1"/>
    </source>
</evidence>
<dbReference type="RefSeq" id="XP_016981543.1">
    <property type="nucleotide sequence ID" value="XM_017126054.1"/>
</dbReference>
<dbReference type="GeneID" id="108046403"/>
<feature type="region of interest" description="Disordered" evidence="1">
    <location>
        <begin position="91"/>
        <end position="118"/>
    </location>
</feature>
<proteinExistence type="predicted"/>